<feature type="domain" description="Xylanolytic transcriptional activator regulatory" evidence="7">
    <location>
        <begin position="202"/>
        <end position="284"/>
    </location>
</feature>
<sequence length="544" mass="62267">MSTNDLSLSVGIHRPKQHSTLPYDNILSDILHRLTTLENSIGTNHSAAGNVQYVSHQRCREQEALATSTSGSDTDGGRYVWHDVSITKEMIRKWVNAFYSVSWGPQIPLEKSYFLCLSDIIDLPHVKIDTSALLLYYNVILHGLYVDRELGPNRKSYSQYIYQKIVHQAKDWVPEAHPTLTDLYAALLMIYTATWFFNRELSWRFHCMAYRIACNLGCFRLDADADSGHKIHDSMSDLSQRNQTRFCVWQLVHTDCLFRLHMGKPGLINPATLMVKFPELSAWNPHEELNRSVQISFLVTMRLAFAKLRYFELMDRTPSADTAVSDSSITELIRETQTALTDWHISEHIETANEGTSAWFYDELIQDACATTILLNRAKSAYKKVSPNRESLEAARKSIESMKHILSLRYTGAHWSLCYFSFYSVIAILTIFTHILQADELTTVAHDMSLTVWFEAMMVEWTTERNQLQVVENVVSMLNDVCRQVKLSASDKKLNRPLTGVSLDGCSLRTLECIGIEVHDLMETPYEAMLTIENWIYNQAPSHA</sequence>
<evidence type="ECO:0000313" key="8">
    <source>
        <dbReference type="EMBL" id="KAE8154044.1"/>
    </source>
</evidence>
<dbReference type="GO" id="GO:0003700">
    <property type="term" value="F:DNA-binding transcription factor activity"/>
    <property type="evidence" value="ECO:0007669"/>
    <property type="project" value="InterPro"/>
</dbReference>
<organism evidence="8 9">
    <name type="scientific">Aspergillus avenaceus</name>
    <dbReference type="NCBI Taxonomy" id="36643"/>
    <lineage>
        <taxon>Eukaryota</taxon>
        <taxon>Fungi</taxon>
        <taxon>Dikarya</taxon>
        <taxon>Ascomycota</taxon>
        <taxon>Pezizomycotina</taxon>
        <taxon>Eurotiomycetes</taxon>
        <taxon>Eurotiomycetidae</taxon>
        <taxon>Eurotiales</taxon>
        <taxon>Aspergillaceae</taxon>
        <taxon>Aspergillus</taxon>
        <taxon>Aspergillus subgen. Circumdati</taxon>
    </lineage>
</organism>
<evidence type="ECO:0000256" key="5">
    <source>
        <dbReference type="ARBA" id="ARBA00023163"/>
    </source>
</evidence>
<dbReference type="SMART" id="SM00906">
    <property type="entry name" value="Fungal_trans"/>
    <property type="match status" value="1"/>
</dbReference>
<dbReference type="PANTHER" id="PTHR46910">
    <property type="entry name" value="TRANSCRIPTION FACTOR PDR1"/>
    <property type="match status" value="1"/>
</dbReference>
<dbReference type="Proteomes" id="UP000325780">
    <property type="component" value="Unassembled WGS sequence"/>
</dbReference>
<keyword evidence="9" id="KW-1185">Reference proteome</keyword>
<protein>
    <recommendedName>
        <fullName evidence="7">Xylanolytic transcriptional activator regulatory domain-containing protein</fullName>
    </recommendedName>
</protein>
<keyword evidence="4" id="KW-0238">DNA-binding</keyword>
<dbReference type="OrthoDB" id="2740448at2759"/>
<dbReference type="GO" id="GO:0006351">
    <property type="term" value="P:DNA-templated transcription"/>
    <property type="evidence" value="ECO:0007669"/>
    <property type="project" value="InterPro"/>
</dbReference>
<evidence type="ECO:0000256" key="2">
    <source>
        <dbReference type="ARBA" id="ARBA00022723"/>
    </source>
</evidence>
<evidence type="ECO:0000259" key="7">
    <source>
        <dbReference type="SMART" id="SM00906"/>
    </source>
</evidence>
<comment type="subcellular location">
    <subcellularLocation>
        <location evidence="1">Nucleus</location>
    </subcellularLocation>
</comment>
<reference evidence="8 9" key="1">
    <citation type="submission" date="2019-04" db="EMBL/GenBank/DDBJ databases">
        <title>Friends and foes A comparative genomics study of 23 Aspergillus species from section Flavi.</title>
        <authorList>
            <consortium name="DOE Joint Genome Institute"/>
            <person name="Kjaerbolling I."/>
            <person name="Vesth T."/>
            <person name="Frisvad J.C."/>
            <person name="Nybo J.L."/>
            <person name="Theobald S."/>
            <person name="Kildgaard S."/>
            <person name="Isbrandt T."/>
            <person name="Kuo A."/>
            <person name="Sato A."/>
            <person name="Lyhne E.K."/>
            <person name="Kogle M.E."/>
            <person name="Wiebenga A."/>
            <person name="Kun R.S."/>
            <person name="Lubbers R.J."/>
            <person name="Makela M.R."/>
            <person name="Barry K."/>
            <person name="Chovatia M."/>
            <person name="Clum A."/>
            <person name="Daum C."/>
            <person name="Haridas S."/>
            <person name="He G."/>
            <person name="LaButti K."/>
            <person name="Lipzen A."/>
            <person name="Mondo S."/>
            <person name="Riley R."/>
            <person name="Salamov A."/>
            <person name="Simmons B.A."/>
            <person name="Magnuson J.K."/>
            <person name="Henrissat B."/>
            <person name="Mortensen U.H."/>
            <person name="Larsen T.O."/>
            <person name="Devries R.P."/>
            <person name="Grigoriev I.V."/>
            <person name="Machida M."/>
            <person name="Baker S.E."/>
            <person name="Andersen M.R."/>
        </authorList>
    </citation>
    <scope>NUCLEOTIDE SEQUENCE [LARGE SCALE GENOMIC DNA]</scope>
    <source>
        <strain evidence="8 9">IBT 18842</strain>
    </source>
</reference>
<evidence type="ECO:0000256" key="6">
    <source>
        <dbReference type="ARBA" id="ARBA00023242"/>
    </source>
</evidence>
<keyword evidence="3" id="KW-0805">Transcription regulation</keyword>
<dbReference type="GO" id="GO:0005634">
    <property type="term" value="C:nucleus"/>
    <property type="evidence" value="ECO:0007669"/>
    <property type="project" value="UniProtKB-SubCell"/>
</dbReference>
<evidence type="ECO:0000313" key="9">
    <source>
        <dbReference type="Proteomes" id="UP000325780"/>
    </source>
</evidence>
<dbReference type="GO" id="GO:0003677">
    <property type="term" value="F:DNA binding"/>
    <property type="evidence" value="ECO:0007669"/>
    <property type="project" value="UniProtKB-KW"/>
</dbReference>
<proteinExistence type="predicted"/>
<name>A0A5N6U641_ASPAV</name>
<evidence type="ECO:0000256" key="1">
    <source>
        <dbReference type="ARBA" id="ARBA00004123"/>
    </source>
</evidence>
<dbReference type="GO" id="GO:0008270">
    <property type="term" value="F:zinc ion binding"/>
    <property type="evidence" value="ECO:0007669"/>
    <property type="project" value="InterPro"/>
</dbReference>
<dbReference type="PANTHER" id="PTHR46910:SF3">
    <property type="entry name" value="HALOTOLERANCE PROTEIN 9-RELATED"/>
    <property type="match status" value="1"/>
</dbReference>
<keyword evidence="5" id="KW-0804">Transcription</keyword>
<dbReference type="InterPro" id="IPR007219">
    <property type="entry name" value="XnlR_reg_dom"/>
</dbReference>
<evidence type="ECO:0000256" key="3">
    <source>
        <dbReference type="ARBA" id="ARBA00023015"/>
    </source>
</evidence>
<keyword evidence="2" id="KW-0479">Metal-binding</keyword>
<evidence type="ECO:0000256" key="4">
    <source>
        <dbReference type="ARBA" id="ARBA00023125"/>
    </source>
</evidence>
<accession>A0A5N6U641</accession>
<keyword evidence="6" id="KW-0539">Nucleus</keyword>
<dbReference type="CDD" id="cd12148">
    <property type="entry name" value="fungal_TF_MHR"/>
    <property type="match status" value="1"/>
</dbReference>
<gene>
    <name evidence="8" type="ORF">BDV25DRAFT_126729</name>
</gene>
<dbReference type="InterPro" id="IPR050987">
    <property type="entry name" value="AtrR-like"/>
</dbReference>
<dbReference type="EMBL" id="ML742032">
    <property type="protein sequence ID" value="KAE8154044.1"/>
    <property type="molecule type" value="Genomic_DNA"/>
</dbReference>
<dbReference type="AlphaFoldDB" id="A0A5N6U641"/>